<gene>
    <name evidence="3" type="ORF">QTG54_010021</name>
</gene>
<dbReference type="EMBL" id="JATAAI010000018">
    <property type="protein sequence ID" value="KAK1739478.1"/>
    <property type="molecule type" value="Genomic_DNA"/>
</dbReference>
<evidence type="ECO:0000313" key="3">
    <source>
        <dbReference type="EMBL" id="KAK1739478.1"/>
    </source>
</evidence>
<proteinExistence type="predicted"/>
<comment type="caution">
    <text evidence="3">The sequence shown here is derived from an EMBL/GenBank/DDBJ whole genome shotgun (WGS) entry which is preliminary data.</text>
</comment>
<dbReference type="InterPro" id="IPR039798">
    <property type="entry name" value="Sulfhydryl_oxidase"/>
</dbReference>
<accession>A0AAD8Y4L9</accession>
<dbReference type="Proteomes" id="UP001224775">
    <property type="component" value="Unassembled WGS sequence"/>
</dbReference>
<organism evidence="3 4">
    <name type="scientific">Skeletonema marinoi</name>
    <dbReference type="NCBI Taxonomy" id="267567"/>
    <lineage>
        <taxon>Eukaryota</taxon>
        <taxon>Sar</taxon>
        <taxon>Stramenopiles</taxon>
        <taxon>Ochrophyta</taxon>
        <taxon>Bacillariophyta</taxon>
        <taxon>Coscinodiscophyceae</taxon>
        <taxon>Thalassiosirophycidae</taxon>
        <taxon>Thalassiosirales</taxon>
        <taxon>Skeletonemataceae</taxon>
        <taxon>Skeletonema</taxon>
        <taxon>Skeletonema marinoi-dohrnii complex</taxon>
    </lineage>
</organism>
<dbReference type="AlphaFoldDB" id="A0AAD8Y4L9"/>
<dbReference type="PANTHER" id="PTHR22897">
    <property type="entry name" value="QUIESCIN Q6-RELATED SULFHYDRYL OXIDASE"/>
    <property type="match status" value="1"/>
</dbReference>
<reference evidence="3" key="1">
    <citation type="submission" date="2023-06" db="EMBL/GenBank/DDBJ databases">
        <title>Survivors Of The Sea: Transcriptome response of Skeletonema marinoi to long-term dormancy.</title>
        <authorList>
            <person name="Pinder M.I.M."/>
            <person name="Kourtchenko O."/>
            <person name="Robertson E.K."/>
            <person name="Larsson T."/>
            <person name="Maumus F."/>
            <person name="Osuna-Cruz C.M."/>
            <person name="Vancaester E."/>
            <person name="Stenow R."/>
            <person name="Vandepoele K."/>
            <person name="Ploug H."/>
            <person name="Bruchert V."/>
            <person name="Godhe A."/>
            <person name="Topel M."/>
        </authorList>
    </citation>
    <scope>NUCLEOTIDE SEQUENCE</scope>
    <source>
        <strain evidence="3">R05AC</strain>
    </source>
</reference>
<dbReference type="PROSITE" id="PS51352">
    <property type="entry name" value="THIOREDOXIN_2"/>
    <property type="match status" value="1"/>
</dbReference>
<dbReference type="GO" id="GO:0003756">
    <property type="term" value="F:protein disulfide isomerase activity"/>
    <property type="evidence" value="ECO:0007669"/>
    <property type="project" value="TreeGrafter"/>
</dbReference>
<dbReference type="SUPFAM" id="SSF52833">
    <property type="entry name" value="Thioredoxin-like"/>
    <property type="match status" value="1"/>
</dbReference>
<dbReference type="GO" id="GO:0000139">
    <property type="term" value="C:Golgi membrane"/>
    <property type="evidence" value="ECO:0007669"/>
    <property type="project" value="TreeGrafter"/>
</dbReference>
<dbReference type="InterPro" id="IPR036249">
    <property type="entry name" value="Thioredoxin-like_sf"/>
</dbReference>
<sequence>MLIPLSSLQQHPSNSRRRNDVTSRMTKIVTYKRSLLITITILGIIHYYRSSPQYNNNNITGQSRHNTESKQSETSSYLYPPQEAHPYVFDYNPNDHDFRKSNSPKVIEFYDPKCGACQAFKYNYIEVAKKIVEQRPNVQFFGVSCAVYKSVCDEFDVKRFPKILAFPKSNDDGSINKDDGIEVPKGTGTIYFVAARLMKALRTKEEIEMDRVDSSKFAVGT</sequence>
<evidence type="ECO:0000256" key="1">
    <source>
        <dbReference type="SAM" id="MobiDB-lite"/>
    </source>
</evidence>
<dbReference type="CDD" id="cd02961">
    <property type="entry name" value="PDI_a_family"/>
    <property type="match status" value="1"/>
</dbReference>
<dbReference type="Pfam" id="PF00085">
    <property type="entry name" value="Thioredoxin"/>
    <property type="match status" value="1"/>
</dbReference>
<evidence type="ECO:0000259" key="2">
    <source>
        <dbReference type="PROSITE" id="PS51352"/>
    </source>
</evidence>
<keyword evidence="4" id="KW-1185">Reference proteome</keyword>
<feature type="domain" description="Thioredoxin" evidence="2">
    <location>
        <begin position="73"/>
        <end position="217"/>
    </location>
</feature>
<feature type="region of interest" description="Disordered" evidence="1">
    <location>
        <begin position="1"/>
        <end position="21"/>
    </location>
</feature>
<name>A0AAD8Y4L9_9STRA</name>
<feature type="compositionally biased region" description="Polar residues" evidence="1">
    <location>
        <begin position="1"/>
        <end position="13"/>
    </location>
</feature>
<dbReference type="GO" id="GO:0005615">
    <property type="term" value="C:extracellular space"/>
    <property type="evidence" value="ECO:0007669"/>
    <property type="project" value="TreeGrafter"/>
</dbReference>
<dbReference type="Gene3D" id="3.40.30.10">
    <property type="entry name" value="Glutaredoxin"/>
    <property type="match status" value="1"/>
</dbReference>
<dbReference type="GO" id="GO:0006457">
    <property type="term" value="P:protein folding"/>
    <property type="evidence" value="ECO:0007669"/>
    <property type="project" value="TreeGrafter"/>
</dbReference>
<dbReference type="GO" id="GO:0016971">
    <property type="term" value="F:flavin-dependent sulfhydryl oxidase activity"/>
    <property type="evidence" value="ECO:0007669"/>
    <property type="project" value="InterPro"/>
</dbReference>
<feature type="region of interest" description="Disordered" evidence="1">
    <location>
        <begin position="56"/>
        <end position="77"/>
    </location>
</feature>
<dbReference type="InterPro" id="IPR013766">
    <property type="entry name" value="Thioredoxin_domain"/>
</dbReference>
<dbReference type="PANTHER" id="PTHR22897:SF8">
    <property type="entry name" value="SULFHYDRYL OXIDASE"/>
    <property type="match status" value="1"/>
</dbReference>
<evidence type="ECO:0000313" key="4">
    <source>
        <dbReference type="Proteomes" id="UP001224775"/>
    </source>
</evidence>
<protein>
    <recommendedName>
        <fullName evidence="2">Thioredoxin domain-containing protein</fullName>
    </recommendedName>
</protein>